<organism evidence="9 10">
    <name type="scientific">Desulfarculus baarsii (strain ATCC 33931 / DSM 2075 / LMG 7858 / VKM B-1802 / 2st14)</name>
    <dbReference type="NCBI Taxonomy" id="644282"/>
    <lineage>
        <taxon>Bacteria</taxon>
        <taxon>Pseudomonadati</taxon>
        <taxon>Thermodesulfobacteriota</taxon>
        <taxon>Desulfarculia</taxon>
        <taxon>Desulfarculales</taxon>
        <taxon>Desulfarculaceae</taxon>
        <taxon>Desulfarculus</taxon>
    </lineage>
</organism>
<feature type="transmembrane region" description="Helical" evidence="8">
    <location>
        <begin position="178"/>
        <end position="201"/>
    </location>
</feature>
<dbReference type="GO" id="GO:0005886">
    <property type="term" value="C:plasma membrane"/>
    <property type="evidence" value="ECO:0007669"/>
    <property type="project" value="UniProtKB-SubCell"/>
</dbReference>
<evidence type="ECO:0000256" key="4">
    <source>
        <dbReference type="ARBA" id="ARBA00022475"/>
    </source>
</evidence>
<dbReference type="AlphaFoldDB" id="E1QDQ1"/>
<dbReference type="InterPro" id="IPR037294">
    <property type="entry name" value="ABC_BtuC-like"/>
</dbReference>
<evidence type="ECO:0000256" key="8">
    <source>
        <dbReference type="SAM" id="Phobius"/>
    </source>
</evidence>
<comment type="subcellular location">
    <subcellularLocation>
        <location evidence="1">Cell membrane</location>
        <topology evidence="1">Multi-pass membrane protein</topology>
    </subcellularLocation>
</comment>
<dbReference type="Gene3D" id="1.10.3470.10">
    <property type="entry name" value="ABC transporter involved in vitamin B12 uptake, BtuC"/>
    <property type="match status" value="1"/>
</dbReference>
<dbReference type="InterPro" id="IPR000522">
    <property type="entry name" value="ABC_transptr_permease_BtuC"/>
</dbReference>
<dbReference type="eggNOG" id="COG0609">
    <property type="taxonomic scope" value="Bacteria"/>
</dbReference>
<name>E1QDQ1_DESB2</name>
<keyword evidence="3" id="KW-0813">Transport</keyword>
<evidence type="ECO:0000256" key="3">
    <source>
        <dbReference type="ARBA" id="ARBA00022448"/>
    </source>
</evidence>
<dbReference type="PANTHER" id="PTHR30472">
    <property type="entry name" value="FERRIC ENTEROBACTIN TRANSPORT SYSTEM PERMEASE PROTEIN"/>
    <property type="match status" value="1"/>
</dbReference>
<evidence type="ECO:0000256" key="6">
    <source>
        <dbReference type="ARBA" id="ARBA00022989"/>
    </source>
</evidence>
<feature type="transmembrane region" description="Helical" evidence="8">
    <location>
        <begin position="147"/>
        <end position="169"/>
    </location>
</feature>
<reference evidence="9 10" key="1">
    <citation type="journal article" date="2010" name="Stand. Genomic Sci.">
        <title>Complete genome sequence of Desulfarculus baarsii type strain (2st14).</title>
        <authorList>
            <person name="Sun H."/>
            <person name="Spring S."/>
            <person name="Lapidus A."/>
            <person name="Davenport K."/>
            <person name="Del Rio T.G."/>
            <person name="Tice H."/>
            <person name="Nolan M."/>
            <person name="Copeland A."/>
            <person name="Cheng J.F."/>
            <person name="Lucas S."/>
            <person name="Tapia R."/>
            <person name="Goodwin L."/>
            <person name="Pitluck S."/>
            <person name="Ivanova N."/>
            <person name="Pagani I."/>
            <person name="Mavromatis K."/>
            <person name="Ovchinnikova G."/>
            <person name="Pati A."/>
            <person name="Chen A."/>
            <person name="Palaniappan K."/>
            <person name="Hauser L."/>
            <person name="Chang Y.J."/>
            <person name="Jeffries C.D."/>
            <person name="Detter J.C."/>
            <person name="Han C."/>
            <person name="Rohde M."/>
            <person name="Brambilla E."/>
            <person name="Goker M."/>
            <person name="Woyke T."/>
            <person name="Bristow J."/>
            <person name="Eisen J.A."/>
            <person name="Markowitz V."/>
            <person name="Hugenholtz P."/>
            <person name="Kyrpides N.C."/>
            <person name="Klenk H.P."/>
            <person name="Land M."/>
        </authorList>
    </citation>
    <scope>NUCLEOTIDE SEQUENCE [LARGE SCALE GENOMIC DNA]</scope>
    <source>
        <strain evidence="10">ATCC 33931 / DSM 2075 / LMG 7858 / VKM B-1802 / 2st14</strain>
    </source>
</reference>
<dbReference type="Pfam" id="PF01032">
    <property type="entry name" value="FecCD"/>
    <property type="match status" value="1"/>
</dbReference>
<dbReference type="SUPFAM" id="SSF81345">
    <property type="entry name" value="ABC transporter involved in vitamin B12 uptake, BtuC"/>
    <property type="match status" value="1"/>
</dbReference>
<dbReference type="PANTHER" id="PTHR30472:SF25">
    <property type="entry name" value="ABC TRANSPORTER PERMEASE PROTEIN MJ0876-RELATED"/>
    <property type="match status" value="1"/>
</dbReference>
<dbReference type="FunFam" id="1.10.3470.10:FF:000001">
    <property type="entry name" value="Vitamin B12 ABC transporter permease BtuC"/>
    <property type="match status" value="1"/>
</dbReference>
<comment type="similarity">
    <text evidence="2">Belongs to the binding-protein-dependent transport system permease family. FecCD subfamily.</text>
</comment>
<feature type="transmembrane region" description="Helical" evidence="8">
    <location>
        <begin position="307"/>
        <end position="325"/>
    </location>
</feature>
<keyword evidence="4" id="KW-1003">Cell membrane</keyword>
<dbReference type="EMBL" id="CP002085">
    <property type="protein sequence ID" value="ADK83687.1"/>
    <property type="molecule type" value="Genomic_DNA"/>
</dbReference>
<protein>
    <submittedName>
        <fullName evidence="9">Transport system permease protein</fullName>
    </submittedName>
</protein>
<evidence type="ECO:0000256" key="7">
    <source>
        <dbReference type="ARBA" id="ARBA00023136"/>
    </source>
</evidence>
<evidence type="ECO:0000313" key="10">
    <source>
        <dbReference type="Proteomes" id="UP000009047"/>
    </source>
</evidence>
<gene>
    <name evidence="9" type="ordered locus">Deba_0311</name>
</gene>
<dbReference type="HOGENOM" id="CLU_013016_0_0_7"/>
<dbReference type="KEGG" id="dbr:Deba_0311"/>
<dbReference type="RefSeq" id="WP_013257143.1">
    <property type="nucleotide sequence ID" value="NC_014365.1"/>
</dbReference>
<evidence type="ECO:0000256" key="5">
    <source>
        <dbReference type="ARBA" id="ARBA00022692"/>
    </source>
</evidence>
<sequence length="362" mass="37259">MAGMGRGGPDRDNLTQTISRPWPMLAGLAAALVVLAAFAASHGSYALSPGQFWQALWGDGPPRLGVVLWQIRLPRIAAAIVCGWGLGLAGLALQTLLHNPLASPFTLGFSHAAAFGAALAIVCLDAGDQLVTATRSAAPAEMFLQGPLTISLGAFLATIAASAIILALARQKAMSPGAVVLVGVALSSLFAAGTVLVQYLATDSEIAAVVFWSFGDVARSSWREIGLTLAPTALATAYLAANGWAMNALLAGEETAAGLGVNGPRLRFWGMTLAALIIALATAFNGVIGFLGLLAPHVSRMLVGDNHALLLPFSCLTGALLLLLADTMGRLLLVSGAMPVGVLTSFLGAPLFLYLLIKRQDD</sequence>
<keyword evidence="6 8" id="KW-1133">Transmembrane helix</keyword>
<keyword evidence="10" id="KW-1185">Reference proteome</keyword>
<feature type="transmembrane region" description="Helical" evidence="8">
    <location>
        <begin position="105"/>
        <end position="127"/>
    </location>
</feature>
<evidence type="ECO:0000256" key="2">
    <source>
        <dbReference type="ARBA" id="ARBA00007935"/>
    </source>
</evidence>
<dbReference type="GO" id="GO:0033214">
    <property type="term" value="P:siderophore-iron import into cell"/>
    <property type="evidence" value="ECO:0007669"/>
    <property type="project" value="TreeGrafter"/>
</dbReference>
<dbReference type="GO" id="GO:0022857">
    <property type="term" value="F:transmembrane transporter activity"/>
    <property type="evidence" value="ECO:0007669"/>
    <property type="project" value="InterPro"/>
</dbReference>
<feature type="transmembrane region" description="Helical" evidence="8">
    <location>
        <begin position="268"/>
        <end position="295"/>
    </location>
</feature>
<proteinExistence type="inferred from homology"/>
<dbReference type="Proteomes" id="UP000009047">
    <property type="component" value="Chromosome"/>
</dbReference>
<keyword evidence="7 8" id="KW-0472">Membrane</keyword>
<evidence type="ECO:0000256" key="1">
    <source>
        <dbReference type="ARBA" id="ARBA00004651"/>
    </source>
</evidence>
<feature type="transmembrane region" description="Helical" evidence="8">
    <location>
        <begin position="331"/>
        <end position="357"/>
    </location>
</feature>
<feature type="transmembrane region" description="Helical" evidence="8">
    <location>
        <begin position="73"/>
        <end position="93"/>
    </location>
</feature>
<evidence type="ECO:0000313" key="9">
    <source>
        <dbReference type="EMBL" id="ADK83687.1"/>
    </source>
</evidence>
<dbReference type="STRING" id="644282.Deba_0311"/>
<accession>E1QDQ1</accession>
<keyword evidence="5 8" id="KW-0812">Transmembrane</keyword>
<dbReference type="CDD" id="cd06550">
    <property type="entry name" value="TM_ABC_iron-siderophores_like"/>
    <property type="match status" value="1"/>
</dbReference>